<dbReference type="GO" id="GO:0042613">
    <property type="term" value="C:MHC class II protein complex"/>
    <property type="evidence" value="ECO:0007669"/>
    <property type="project" value="InterPro"/>
</dbReference>
<dbReference type="InterPro" id="IPR000353">
    <property type="entry name" value="MHC_II_b_N"/>
</dbReference>
<reference evidence="3" key="2">
    <citation type="submission" date="2025-09" db="UniProtKB">
        <authorList>
            <consortium name="Ensembl"/>
        </authorList>
    </citation>
    <scope>IDENTIFICATION</scope>
</reference>
<reference evidence="3" key="1">
    <citation type="submission" date="2025-08" db="UniProtKB">
        <authorList>
            <consortium name="Ensembl"/>
        </authorList>
    </citation>
    <scope>IDENTIFICATION</scope>
</reference>
<evidence type="ECO:0000259" key="2">
    <source>
        <dbReference type="SMART" id="SM00921"/>
    </source>
</evidence>
<dbReference type="SMART" id="SM00921">
    <property type="entry name" value="MHC_II_beta"/>
    <property type="match status" value="1"/>
</dbReference>
<dbReference type="Ensembl" id="ENSZALT00000001385.1">
    <property type="protein sequence ID" value="ENSZALP00000000791.1"/>
    <property type="gene ID" value="ENSZALG00000000917.1"/>
</dbReference>
<dbReference type="GO" id="GO:0019882">
    <property type="term" value="P:antigen processing and presentation"/>
    <property type="evidence" value="ECO:0007669"/>
    <property type="project" value="InterPro"/>
</dbReference>
<dbReference type="Proteomes" id="UP000694413">
    <property type="component" value="Unassembled WGS sequence"/>
</dbReference>
<dbReference type="InterPro" id="IPR014745">
    <property type="entry name" value="MHC_II_a/b_N"/>
</dbReference>
<evidence type="ECO:0000313" key="4">
    <source>
        <dbReference type="Proteomes" id="UP000694413"/>
    </source>
</evidence>
<dbReference type="GO" id="GO:0006955">
    <property type="term" value="P:immune response"/>
    <property type="evidence" value="ECO:0007669"/>
    <property type="project" value="InterPro"/>
</dbReference>
<evidence type="ECO:0000313" key="3">
    <source>
        <dbReference type="Ensembl" id="ENSZALP00000000791.1"/>
    </source>
</evidence>
<dbReference type="Gene3D" id="3.10.320.10">
    <property type="entry name" value="Class II Histocompatibility Antigen, M Beta Chain, Chain B, domain 1"/>
    <property type="match status" value="1"/>
</dbReference>
<organism evidence="3 4">
    <name type="scientific">Zonotrichia albicollis</name>
    <name type="common">White-throated sparrow</name>
    <name type="synonym">Fringilla albicollis</name>
    <dbReference type="NCBI Taxonomy" id="44394"/>
    <lineage>
        <taxon>Eukaryota</taxon>
        <taxon>Metazoa</taxon>
        <taxon>Chordata</taxon>
        <taxon>Craniata</taxon>
        <taxon>Vertebrata</taxon>
        <taxon>Euteleostomi</taxon>
        <taxon>Archelosauria</taxon>
        <taxon>Archosauria</taxon>
        <taxon>Dinosauria</taxon>
        <taxon>Saurischia</taxon>
        <taxon>Theropoda</taxon>
        <taxon>Coelurosauria</taxon>
        <taxon>Aves</taxon>
        <taxon>Neognathae</taxon>
        <taxon>Neoaves</taxon>
        <taxon>Telluraves</taxon>
        <taxon>Australaves</taxon>
        <taxon>Passeriformes</taxon>
        <taxon>Passerellidae</taxon>
        <taxon>Zonotrichia</taxon>
    </lineage>
</organism>
<dbReference type="SUPFAM" id="SSF54452">
    <property type="entry name" value="MHC antigen-recognition domain"/>
    <property type="match status" value="1"/>
</dbReference>
<evidence type="ECO:0000256" key="1">
    <source>
        <dbReference type="ARBA" id="ARBA00023180"/>
    </source>
</evidence>
<protein>
    <recommendedName>
        <fullName evidence="2">MHC class II beta chain N-terminal domain-containing protein</fullName>
    </recommendedName>
</protein>
<feature type="domain" description="MHC class II beta chain N-terminal" evidence="2">
    <location>
        <begin position="33"/>
        <end position="107"/>
    </location>
</feature>
<keyword evidence="1" id="KW-0325">Glycoprotein</keyword>
<keyword evidence="4" id="KW-1185">Reference proteome</keyword>
<sequence length="152" mass="17062">ALPSLSQCPPADPSVSPLSLSVSASAPQRVHLAGCYFINGTEKVRYVGRFIYNREQFLMFDSDVGLWVGFTFLGDRWAKGYNSDPAELEYRRAAVHWFCRHNYEFFPLFVANLSQSLPSFLVHSPSLPVHSQCLPVPPSVFPIHQVHPSPSQ</sequence>
<name>A0A8D2M0Z8_ZONAL</name>
<proteinExistence type="predicted"/>
<dbReference type="InterPro" id="IPR011162">
    <property type="entry name" value="MHC_I/II-like_Ag-recog"/>
</dbReference>
<dbReference type="Pfam" id="PF00969">
    <property type="entry name" value="MHC_II_beta"/>
    <property type="match status" value="1"/>
</dbReference>
<dbReference type="AlphaFoldDB" id="A0A8D2M0Z8"/>
<accession>A0A8D2M0Z8</accession>